<evidence type="ECO:0000256" key="1">
    <source>
        <dbReference type="SAM" id="MobiDB-lite"/>
    </source>
</evidence>
<feature type="region of interest" description="Disordered" evidence="1">
    <location>
        <begin position="1"/>
        <end position="39"/>
    </location>
</feature>
<feature type="region of interest" description="Disordered" evidence="1">
    <location>
        <begin position="291"/>
        <end position="367"/>
    </location>
</feature>
<protein>
    <submittedName>
        <fullName evidence="2">Uncharacterized protein</fullName>
    </submittedName>
</protein>
<dbReference type="EMBL" id="LDAU01000256">
    <property type="protein sequence ID" value="KRW98283.1"/>
    <property type="molecule type" value="Genomic_DNA"/>
</dbReference>
<feature type="compositionally biased region" description="Polar residues" evidence="1">
    <location>
        <begin position="343"/>
        <end position="352"/>
    </location>
</feature>
<accession>A0A0V0Q7Z5</accession>
<dbReference type="Proteomes" id="UP000054937">
    <property type="component" value="Unassembled WGS sequence"/>
</dbReference>
<gene>
    <name evidence="2" type="ORF">PPERSA_01721</name>
</gene>
<dbReference type="InParanoid" id="A0A0V0Q7Z5"/>
<evidence type="ECO:0000313" key="3">
    <source>
        <dbReference type="Proteomes" id="UP000054937"/>
    </source>
</evidence>
<feature type="compositionally biased region" description="Low complexity" evidence="1">
    <location>
        <begin position="16"/>
        <end position="31"/>
    </location>
</feature>
<reference evidence="2 3" key="1">
    <citation type="journal article" date="2015" name="Sci. Rep.">
        <title>Genome of the facultative scuticociliatosis pathogen Pseudocohnilembus persalinus provides insight into its virulence through horizontal gene transfer.</title>
        <authorList>
            <person name="Xiong J."/>
            <person name="Wang G."/>
            <person name="Cheng J."/>
            <person name="Tian M."/>
            <person name="Pan X."/>
            <person name="Warren A."/>
            <person name="Jiang C."/>
            <person name="Yuan D."/>
            <person name="Miao W."/>
        </authorList>
    </citation>
    <scope>NUCLEOTIDE SEQUENCE [LARGE SCALE GENOMIC DNA]</scope>
    <source>
        <strain evidence="2">36N120E</strain>
    </source>
</reference>
<sequence>MKQNRKTKSFIPPRPSSGSSFQSQQSNQQNQRIKKYTESDYSAKNLMDELKGAFNTMDIYNNNIDNNDFSSSYKSSVRGFNDSYENSLESNHYNNLEQKSRLQKKQLSTISNTPLNGQDILAKAKSLLYDQKANIEEIKLRQKKSSKYKTKVPKDGAFLTGINVYKEEEIDNEIKQEEYKENEDEDRDEEGHIFNVEDYMKELVFEEKQRTEDYSDIWKLIHAAKKECSEYGEELYQLKNITSDTNSQLNTIQRGVKQQVIVDLDQGLERAIPGGVKQNVFRQRQQYENISNSSSSLMTQNKQQRKKLPSMNYNSSQKIIRPQNQSIPTSQTEQVKGKKDSFKNNQQKISSRIQKKHSTIDTRDDYI</sequence>
<feature type="compositionally biased region" description="Polar residues" evidence="1">
    <location>
        <begin position="311"/>
        <end position="334"/>
    </location>
</feature>
<organism evidence="2 3">
    <name type="scientific">Pseudocohnilembus persalinus</name>
    <name type="common">Ciliate</name>
    <dbReference type="NCBI Taxonomy" id="266149"/>
    <lineage>
        <taxon>Eukaryota</taxon>
        <taxon>Sar</taxon>
        <taxon>Alveolata</taxon>
        <taxon>Ciliophora</taxon>
        <taxon>Intramacronucleata</taxon>
        <taxon>Oligohymenophorea</taxon>
        <taxon>Scuticociliatia</taxon>
        <taxon>Philasterida</taxon>
        <taxon>Pseudocohnilembidae</taxon>
        <taxon>Pseudocohnilembus</taxon>
    </lineage>
</organism>
<feature type="compositionally biased region" description="Polar residues" evidence="1">
    <location>
        <begin position="291"/>
        <end position="302"/>
    </location>
</feature>
<evidence type="ECO:0000313" key="2">
    <source>
        <dbReference type="EMBL" id="KRW98283.1"/>
    </source>
</evidence>
<feature type="compositionally biased region" description="Basic and acidic residues" evidence="1">
    <location>
        <begin position="358"/>
        <end position="367"/>
    </location>
</feature>
<dbReference type="AlphaFoldDB" id="A0A0V0Q7Z5"/>
<name>A0A0V0Q7Z5_PSEPJ</name>
<comment type="caution">
    <text evidence="2">The sequence shown here is derived from an EMBL/GenBank/DDBJ whole genome shotgun (WGS) entry which is preliminary data.</text>
</comment>
<proteinExistence type="predicted"/>
<keyword evidence="3" id="KW-1185">Reference proteome</keyword>